<proteinExistence type="predicted"/>
<evidence type="ECO:0000313" key="4">
    <source>
        <dbReference type="Proteomes" id="UP000822688"/>
    </source>
</evidence>
<evidence type="ECO:0000256" key="2">
    <source>
        <dbReference type="SAM" id="Phobius"/>
    </source>
</evidence>
<name>A0A8T0GYN7_CERPU</name>
<feature type="transmembrane region" description="Helical" evidence="2">
    <location>
        <begin position="232"/>
        <end position="254"/>
    </location>
</feature>
<accession>A0A8T0GYN7</accession>
<keyword evidence="2" id="KW-0472">Membrane</keyword>
<gene>
    <name evidence="3" type="ORF">KC19_8G072600</name>
</gene>
<comment type="caution">
    <text evidence="3">The sequence shown here is derived from an EMBL/GenBank/DDBJ whole genome shotgun (WGS) entry which is preliminary data.</text>
</comment>
<keyword evidence="2" id="KW-0812">Transmembrane</keyword>
<feature type="compositionally biased region" description="Basic and acidic residues" evidence="1">
    <location>
        <begin position="11"/>
        <end position="27"/>
    </location>
</feature>
<keyword evidence="2" id="KW-1133">Transmembrane helix</keyword>
<dbReference type="PANTHER" id="PTHR33287:SF11">
    <property type="entry name" value="OS03G0778400 PROTEIN"/>
    <property type="match status" value="1"/>
</dbReference>
<reference evidence="3" key="1">
    <citation type="submission" date="2020-06" db="EMBL/GenBank/DDBJ databases">
        <title>WGS assembly of Ceratodon purpureus strain R40.</title>
        <authorList>
            <person name="Carey S.B."/>
            <person name="Jenkins J."/>
            <person name="Shu S."/>
            <person name="Lovell J.T."/>
            <person name="Sreedasyam A."/>
            <person name="Maumus F."/>
            <person name="Tiley G.P."/>
            <person name="Fernandez-Pozo N."/>
            <person name="Barry K."/>
            <person name="Chen C."/>
            <person name="Wang M."/>
            <person name="Lipzen A."/>
            <person name="Daum C."/>
            <person name="Saski C.A."/>
            <person name="Payton A.C."/>
            <person name="Mcbreen J.C."/>
            <person name="Conrad R.E."/>
            <person name="Kollar L.M."/>
            <person name="Olsson S."/>
            <person name="Huttunen S."/>
            <person name="Landis J.B."/>
            <person name="Wickett N.J."/>
            <person name="Johnson M.G."/>
            <person name="Rensing S.A."/>
            <person name="Grimwood J."/>
            <person name="Schmutz J."/>
            <person name="Mcdaniel S.F."/>
        </authorList>
    </citation>
    <scope>NUCLEOTIDE SEQUENCE</scope>
    <source>
        <strain evidence="3">R40</strain>
    </source>
</reference>
<organism evidence="3 4">
    <name type="scientific">Ceratodon purpureus</name>
    <name type="common">Fire moss</name>
    <name type="synonym">Dicranum purpureum</name>
    <dbReference type="NCBI Taxonomy" id="3225"/>
    <lineage>
        <taxon>Eukaryota</taxon>
        <taxon>Viridiplantae</taxon>
        <taxon>Streptophyta</taxon>
        <taxon>Embryophyta</taxon>
        <taxon>Bryophyta</taxon>
        <taxon>Bryophytina</taxon>
        <taxon>Bryopsida</taxon>
        <taxon>Dicranidae</taxon>
        <taxon>Pseudoditrichales</taxon>
        <taxon>Ditrichaceae</taxon>
        <taxon>Ceratodon</taxon>
    </lineage>
</organism>
<evidence type="ECO:0008006" key="5">
    <source>
        <dbReference type="Google" id="ProtNLM"/>
    </source>
</evidence>
<dbReference type="EMBL" id="CM026429">
    <property type="protein sequence ID" value="KAG0563973.1"/>
    <property type="molecule type" value="Genomic_DNA"/>
</dbReference>
<evidence type="ECO:0000313" key="3">
    <source>
        <dbReference type="EMBL" id="KAG0563973.1"/>
    </source>
</evidence>
<feature type="transmembrane region" description="Helical" evidence="2">
    <location>
        <begin position="159"/>
        <end position="178"/>
    </location>
</feature>
<feature type="region of interest" description="Disordered" evidence="1">
    <location>
        <begin position="1"/>
        <end position="56"/>
    </location>
</feature>
<protein>
    <recommendedName>
        <fullName evidence="5">Transmembrane protein</fullName>
    </recommendedName>
</protein>
<dbReference type="AlphaFoldDB" id="A0A8T0GYN7"/>
<dbReference type="PANTHER" id="PTHR33287">
    <property type="entry name" value="OS03G0453550 PROTEIN"/>
    <property type="match status" value="1"/>
</dbReference>
<dbReference type="Proteomes" id="UP000822688">
    <property type="component" value="Chromosome 8"/>
</dbReference>
<evidence type="ECO:0000256" key="1">
    <source>
        <dbReference type="SAM" id="MobiDB-lite"/>
    </source>
</evidence>
<keyword evidence="4" id="KW-1185">Reference proteome</keyword>
<feature type="transmembrane region" description="Helical" evidence="2">
    <location>
        <begin position="129"/>
        <end position="147"/>
    </location>
</feature>
<sequence>MSGLQLGVTGDHQKEVGDVGAKGKENGESSSGVAAKPVGSSALPTSLPVGDLQRPLIEKQERDIEQGGEEEEENEALEEIDNILWVKGVQPTHANRCKEALKSWRRKDELFTSRIDRKRKQSSDFQNEVYQLLGFYSVFQGVLLTAVAQSNLLHCNNTWTATLLSALASFVCIIGVVLKLRKIRELEFTIANEELTRRALVSWQLRLRESGEKFDFKDAVAPKDQKGEQTSWWLNASFLAIAVVLILFSVAFVVSIRQILCNPGHTLLPGSG</sequence>